<dbReference type="GO" id="GO:0005737">
    <property type="term" value="C:cytoplasm"/>
    <property type="evidence" value="ECO:0007669"/>
    <property type="project" value="TreeGrafter"/>
</dbReference>
<evidence type="ECO:0000313" key="3">
    <source>
        <dbReference type="Ensembl" id="ENSCMIP00000040589.1"/>
    </source>
</evidence>
<reference evidence="4" key="3">
    <citation type="journal article" date="2014" name="Nature">
        <title>Elephant shark genome provides unique insights into gnathostome evolution.</title>
        <authorList>
            <consortium name="International Elephant Shark Genome Sequencing Consortium"/>
            <person name="Venkatesh B."/>
            <person name="Lee A.P."/>
            <person name="Ravi V."/>
            <person name="Maurya A.K."/>
            <person name="Lian M.M."/>
            <person name="Swann J.B."/>
            <person name="Ohta Y."/>
            <person name="Flajnik M.F."/>
            <person name="Sutoh Y."/>
            <person name="Kasahara M."/>
            <person name="Hoon S."/>
            <person name="Gangu V."/>
            <person name="Roy S.W."/>
            <person name="Irimia M."/>
            <person name="Korzh V."/>
            <person name="Kondrychyn I."/>
            <person name="Lim Z.W."/>
            <person name="Tay B.H."/>
            <person name="Tohari S."/>
            <person name="Kong K.W."/>
            <person name="Ho S."/>
            <person name="Lorente-Galdos B."/>
            <person name="Quilez J."/>
            <person name="Marques-Bonet T."/>
            <person name="Raney B.J."/>
            <person name="Ingham P.W."/>
            <person name="Tay A."/>
            <person name="Hillier L.W."/>
            <person name="Minx P."/>
            <person name="Boehm T."/>
            <person name="Wilson R.K."/>
            <person name="Brenner S."/>
            <person name="Warren W.C."/>
        </authorList>
    </citation>
    <scope>NUCLEOTIDE SEQUENCE [LARGE SCALE GENOMIC DNA]</scope>
</reference>
<dbReference type="InterPro" id="IPR014756">
    <property type="entry name" value="Ig_E-set"/>
</dbReference>
<evidence type="ECO:0000256" key="1">
    <source>
        <dbReference type="SAM" id="Phobius"/>
    </source>
</evidence>
<dbReference type="PANTHER" id="PTHR11188">
    <property type="entry name" value="ARRESTIN DOMAIN CONTAINING PROTEIN"/>
    <property type="match status" value="1"/>
</dbReference>
<dbReference type="Pfam" id="PF02752">
    <property type="entry name" value="Arrestin_C"/>
    <property type="match status" value="1"/>
</dbReference>
<feature type="transmembrane region" description="Helical" evidence="1">
    <location>
        <begin position="188"/>
        <end position="206"/>
    </location>
</feature>
<dbReference type="InterPro" id="IPR050357">
    <property type="entry name" value="Arrestin_domain-protein"/>
</dbReference>
<name>A0A4W3JB96_CALMI</name>
<evidence type="ECO:0000259" key="2">
    <source>
        <dbReference type="SMART" id="SM01017"/>
    </source>
</evidence>
<dbReference type="AlphaFoldDB" id="A0A4W3JB96"/>
<dbReference type="GeneTree" id="ENSGT00940000155411"/>
<evidence type="ECO:0000313" key="4">
    <source>
        <dbReference type="Proteomes" id="UP000314986"/>
    </source>
</evidence>
<dbReference type="InterPro" id="IPR011022">
    <property type="entry name" value="Arrestin_C-like"/>
</dbReference>
<accession>A0A4W3JB96</accession>
<reference evidence="3" key="5">
    <citation type="submission" date="2025-09" db="UniProtKB">
        <authorList>
            <consortium name="Ensembl"/>
        </authorList>
    </citation>
    <scope>IDENTIFICATION</scope>
</reference>
<keyword evidence="1" id="KW-0812">Transmembrane</keyword>
<reference evidence="4" key="1">
    <citation type="journal article" date="2006" name="Science">
        <title>Ancient noncoding elements conserved in the human genome.</title>
        <authorList>
            <person name="Venkatesh B."/>
            <person name="Kirkness E.F."/>
            <person name="Loh Y.H."/>
            <person name="Halpern A.L."/>
            <person name="Lee A.P."/>
            <person name="Johnson J."/>
            <person name="Dandona N."/>
            <person name="Viswanathan L.D."/>
            <person name="Tay A."/>
            <person name="Venter J.C."/>
            <person name="Strausberg R.L."/>
            <person name="Brenner S."/>
        </authorList>
    </citation>
    <scope>NUCLEOTIDE SEQUENCE [LARGE SCALE GENOMIC DNA]</scope>
</reference>
<reference evidence="3" key="4">
    <citation type="submission" date="2025-08" db="UniProtKB">
        <authorList>
            <consortium name="Ensembl"/>
        </authorList>
    </citation>
    <scope>IDENTIFICATION</scope>
</reference>
<proteinExistence type="predicted"/>
<dbReference type="Proteomes" id="UP000314986">
    <property type="component" value="Unassembled WGS sequence"/>
</dbReference>
<dbReference type="Gene3D" id="2.60.40.640">
    <property type="match status" value="2"/>
</dbReference>
<dbReference type="PANTHER" id="PTHR11188:SF17">
    <property type="entry name" value="FI21816P1"/>
    <property type="match status" value="1"/>
</dbReference>
<dbReference type="GO" id="GO:0015031">
    <property type="term" value="P:protein transport"/>
    <property type="evidence" value="ECO:0007669"/>
    <property type="project" value="TreeGrafter"/>
</dbReference>
<keyword evidence="1" id="KW-1133">Transmembrane helix</keyword>
<dbReference type="Ensembl" id="ENSCMIT00000041162.1">
    <property type="protein sequence ID" value="ENSCMIP00000040589.1"/>
    <property type="gene ID" value="ENSCMIG00000016916.1"/>
</dbReference>
<protein>
    <submittedName>
        <fullName evidence="3">Arrestin domain containing 3a</fullName>
    </submittedName>
</protein>
<dbReference type="InterPro" id="IPR014752">
    <property type="entry name" value="Arrestin-like_C"/>
</dbReference>
<keyword evidence="4" id="KW-1185">Reference proteome</keyword>
<sequence length="220" mass="24585">LSLSHILSLASESLSALSPSLSRFYSTPFSHALSLPLCLYGKVEYTVEAKLNRPWKLSFSVEQPLPVFERIDINHPLLLVMLSGWCCTSGVISLNVKIRRKGYTQGEEIQIFAEFENGSSREVVPKAVIHQTQTFFAQGKSRKIQETIAKIDGEPVAPGQTGKWIGKGMLIPTLPPSYLSCRIITMEYTLMVSCFLALLVCMLIMWKERTESICIINNAN</sequence>
<feature type="domain" description="Arrestin C-terminal-like" evidence="2">
    <location>
        <begin position="88"/>
        <end position="199"/>
    </location>
</feature>
<organism evidence="3 4">
    <name type="scientific">Callorhinchus milii</name>
    <name type="common">Ghost shark</name>
    <dbReference type="NCBI Taxonomy" id="7868"/>
    <lineage>
        <taxon>Eukaryota</taxon>
        <taxon>Metazoa</taxon>
        <taxon>Chordata</taxon>
        <taxon>Craniata</taxon>
        <taxon>Vertebrata</taxon>
        <taxon>Chondrichthyes</taxon>
        <taxon>Holocephali</taxon>
        <taxon>Chimaeriformes</taxon>
        <taxon>Callorhinchidae</taxon>
        <taxon>Callorhinchus</taxon>
    </lineage>
</organism>
<keyword evidence="1" id="KW-0472">Membrane</keyword>
<dbReference type="SUPFAM" id="SSF81296">
    <property type="entry name" value="E set domains"/>
    <property type="match status" value="1"/>
</dbReference>
<reference evidence="4" key="2">
    <citation type="journal article" date="2007" name="PLoS Biol.">
        <title>Survey sequencing and comparative analysis of the elephant shark (Callorhinchus milii) genome.</title>
        <authorList>
            <person name="Venkatesh B."/>
            <person name="Kirkness E.F."/>
            <person name="Loh Y.H."/>
            <person name="Halpern A.L."/>
            <person name="Lee A.P."/>
            <person name="Johnson J."/>
            <person name="Dandona N."/>
            <person name="Viswanathan L.D."/>
            <person name="Tay A."/>
            <person name="Venter J.C."/>
            <person name="Strausberg R.L."/>
            <person name="Brenner S."/>
        </authorList>
    </citation>
    <scope>NUCLEOTIDE SEQUENCE [LARGE SCALE GENOMIC DNA]</scope>
</reference>
<dbReference type="SMART" id="SM01017">
    <property type="entry name" value="Arrestin_C"/>
    <property type="match status" value="1"/>
</dbReference>